<reference evidence="8 9" key="1">
    <citation type="submission" date="2021-05" db="EMBL/GenBank/DDBJ databases">
        <title>Genome Assembly of Synthetic Allotetraploid Brassica napus Reveals Homoeologous Exchanges between Subgenomes.</title>
        <authorList>
            <person name="Davis J.T."/>
        </authorList>
    </citation>
    <scope>NUCLEOTIDE SEQUENCE [LARGE SCALE GENOMIC DNA]</scope>
    <source>
        <strain evidence="9">cv. Da-Ae</strain>
        <tissue evidence="8">Seedling</tissue>
    </source>
</reference>
<dbReference type="Proteomes" id="UP000824890">
    <property type="component" value="Unassembled WGS sequence"/>
</dbReference>
<keyword evidence="2" id="KW-0805">Transcription regulation</keyword>
<dbReference type="PANTHER" id="PTHR12396">
    <property type="entry name" value="METHYL-CPG BINDING PROTEIN, MBD"/>
    <property type="match status" value="1"/>
</dbReference>
<organism evidence="8 9">
    <name type="scientific">Brassica napus</name>
    <name type="common">Rape</name>
    <dbReference type="NCBI Taxonomy" id="3708"/>
    <lineage>
        <taxon>Eukaryota</taxon>
        <taxon>Viridiplantae</taxon>
        <taxon>Streptophyta</taxon>
        <taxon>Embryophyta</taxon>
        <taxon>Tracheophyta</taxon>
        <taxon>Spermatophyta</taxon>
        <taxon>Magnoliopsida</taxon>
        <taxon>eudicotyledons</taxon>
        <taxon>Gunneridae</taxon>
        <taxon>Pentapetalae</taxon>
        <taxon>rosids</taxon>
        <taxon>malvids</taxon>
        <taxon>Brassicales</taxon>
        <taxon>Brassicaceae</taxon>
        <taxon>Brassiceae</taxon>
        <taxon>Brassica</taxon>
    </lineage>
</organism>
<dbReference type="PANTHER" id="PTHR12396:SF59">
    <property type="entry name" value="METHYL-CPG-BINDING DOMAIN-CONTAINING PROTEIN 5"/>
    <property type="match status" value="1"/>
</dbReference>
<feature type="compositionally biased region" description="Pro residues" evidence="6">
    <location>
        <begin position="120"/>
        <end position="129"/>
    </location>
</feature>
<evidence type="ECO:0000256" key="5">
    <source>
        <dbReference type="ARBA" id="ARBA00023242"/>
    </source>
</evidence>
<evidence type="ECO:0000256" key="2">
    <source>
        <dbReference type="ARBA" id="ARBA00023015"/>
    </source>
</evidence>
<feature type="compositionally biased region" description="Polar residues" evidence="6">
    <location>
        <begin position="1"/>
        <end position="10"/>
    </location>
</feature>
<evidence type="ECO:0000313" key="8">
    <source>
        <dbReference type="EMBL" id="KAH0942657.1"/>
    </source>
</evidence>
<gene>
    <name evidence="8" type="ORF">HID58_002294</name>
</gene>
<keyword evidence="3" id="KW-0238">DNA-binding</keyword>
<evidence type="ECO:0000259" key="7">
    <source>
        <dbReference type="PROSITE" id="PS50982"/>
    </source>
</evidence>
<dbReference type="SUPFAM" id="SSF54171">
    <property type="entry name" value="DNA-binding domain"/>
    <property type="match status" value="1"/>
</dbReference>
<comment type="caution">
    <text evidence="8">The sequence shown here is derived from an EMBL/GenBank/DDBJ whole genome shotgun (WGS) entry which is preliminary data.</text>
</comment>
<keyword evidence="9" id="KW-1185">Reference proteome</keyword>
<evidence type="ECO:0000256" key="4">
    <source>
        <dbReference type="ARBA" id="ARBA00023163"/>
    </source>
</evidence>
<comment type="subcellular location">
    <subcellularLocation>
        <location evidence="1">Nucleus</location>
    </subcellularLocation>
</comment>
<keyword evidence="4" id="KW-0804">Transcription</keyword>
<feature type="region of interest" description="Disordered" evidence="6">
    <location>
        <begin position="1"/>
        <end position="56"/>
    </location>
</feature>
<sequence>MSNGTDQAQPPSEKLSLPVESRPKKRASPGDNWAPPPGWTTEEKVRTSGTKAGLVDKFYYEPVTNRKFRSRTEVMYYLEHGTPKKKNKKSVNNSDTKSQRSEDRGSYKRLTQSNKKANEQPPPPPPPKPLDFDFLNVPEKVIWTGTNGLKEAWCPFIGDYKIQESVSQDWDRAFTLLTANANMSDLTELRELDNAREEEMGELIALDMRVTALEQKEMGELIALDMRVTALEDAKNKMEALASLEASVVFYV</sequence>
<dbReference type="Pfam" id="PF01429">
    <property type="entry name" value="MBD"/>
    <property type="match status" value="1"/>
</dbReference>
<feature type="domain" description="MBD" evidence="7">
    <location>
        <begin position="25"/>
        <end position="101"/>
    </location>
</feature>
<dbReference type="Gene3D" id="3.30.890.10">
    <property type="entry name" value="Methyl-cpg-binding Protein 2, Chain A"/>
    <property type="match status" value="1"/>
</dbReference>
<keyword evidence="5" id="KW-0539">Nucleus</keyword>
<dbReference type="PROSITE" id="PS50982">
    <property type="entry name" value="MBD"/>
    <property type="match status" value="1"/>
</dbReference>
<name>A0ABQ8ELU9_BRANA</name>
<feature type="region of interest" description="Disordered" evidence="6">
    <location>
        <begin position="79"/>
        <end position="132"/>
    </location>
</feature>
<evidence type="ECO:0000256" key="3">
    <source>
        <dbReference type="ARBA" id="ARBA00023125"/>
    </source>
</evidence>
<dbReference type="CDD" id="cd01396">
    <property type="entry name" value="MeCP2_MBD"/>
    <property type="match status" value="1"/>
</dbReference>
<protein>
    <recommendedName>
        <fullName evidence="7">MBD domain-containing protein</fullName>
    </recommendedName>
</protein>
<evidence type="ECO:0000256" key="6">
    <source>
        <dbReference type="SAM" id="MobiDB-lite"/>
    </source>
</evidence>
<dbReference type="InterPro" id="IPR016177">
    <property type="entry name" value="DNA-bd_dom_sf"/>
</dbReference>
<dbReference type="InterPro" id="IPR001739">
    <property type="entry name" value="Methyl_CpG_DNA-bd"/>
</dbReference>
<dbReference type="EMBL" id="JAGKQM010000001">
    <property type="protein sequence ID" value="KAH0942657.1"/>
    <property type="molecule type" value="Genomic_DNA"/>
</dbReference>
<accession>A0ABQ8ELU9</accession>
<proteinExistence type="predicted"/>
<evidence type="ECO:0000256" key="1">
    <source>
        <dbReference type="ARBA" id="ARBA00004123"/>
    </source>
</evidence>
<evidence type="ECO:0000313" key="9">
    <source>
        <dbReference type="Proteomes" id="UP000824890"/>
    </source>
</evidence>
<feature type="compositionally biased region" description="Basic and acidic residues" evidence="6">
    <location>
        <begin position="97"/>
        <end position="106"/>
    </location>
</feature>